<reference evidence="1 2" key="1">
    <citation type="submission" date="2009-05" db="EMBL/GenBank/DDBJ databases">
        <authorList>
            <person name="Setubal J.C."/>
            <person name="Boyle S."/>
            <person name="Crasta O.R."/>
            <person name="Gillespie J.J."/>
            <person name="Kenyon R.W."/>
            <person name="Lu J."/>
            <person name="Mane S."/>
            <person name="Nagrani S."/>
            <person name="Shallom J.M."/>
            <person name="Shallom S."/>
            <person name="Shukla M."/>
            <person name="Snyder E.E."/>
            <person name="Sobral B.W."/>
            <person name="Wattam A.R."/>
            <person name="Will R."/>
            <person name="Williams K."/>
            <person name="Yoo H."/>
            <person name="Munk C."/>
            <person name="Tapia R."/>
            <person name="Green L."/>
            <person name="Rogers Y."/>
            <person name="Detter J.C."/>
            <person name="Bruce D."/>
            <person name="Brettin T.S."/>
            <person name="Tsolis R."/>
        </authorList>
    </citation>
    <scope>NUCLEOTIDE SEQUENCE [LARGE SCALE GENOMIC DNA]</scope>
    <source>
        <strain evidence="1 2">LMG 3301</strain>
    </source>
</reference>
<organism evidence="1 2">
    <name type="scientific">Brucella intermedia LMG 3301</name>
    <dbReference type="NCBI Taxonomy" id="641118"/>
    <lineage>
        <taxon>Bacteria</taxon>
        <taxon>Pseudomonadati</taxon>
        <taxon>Pseudomonadota</taxon>
        <taxon>Alphaproteobacteria</taxon>
        <taxon>Hyphomicrobiales</taxon>
        <taxon>Brucellaceae</taxon>
        <taxon>Brucella/Ochrobactrum group</taxon>
        <taxon>Brucella</taxon>
    </lineage>
</organism>
<evidence type="ECO:0000313" key="2">
    <source>
        <dbReference type="Proteomes" id="UP000004386"/>
    </source>
</evidence>
<proteinExistence type="predicted"/>
<dbReference type="EMBL" id="ACQA01000001">
    <property type="protein sequence ID" value="EEQ94730.1"/>
    <property type="molecule type" value="Genomic_DNA"/>
</dbReference>
<dbReference type="AlphaFoldDB" id="C4WEU5"/>
<gene>
    <name evidence="1" type="ORF">OINT_1000056</name>
</gene>
<name>C4WEU5_9HYPH</name>
<accession>C4WEU5</accession>
<dbReference type="HOGENOM" id="CLU_108460_0_0_5"/>
<dbReference type="Proteomes" id="UP000004386">
    <property type="component" value="Unassembled WGS sequence"/>
</dbReference>
<comment type="caution">
    <text evidence="1">The sequence shown here is derived from an EMBL/GenBank/DDBJ whole genome shotgun (WGS) entry which is preliminary data.</text>
</comment>
<protein>
    <submittedName>
        <fullName evidence="1">Uncharacterized protein</fullName>
    </submittedName>
</protein>
<sequence length="222" mass="24709">MPVRKCRRPALAASSPADRILQCARGNGTFPDGRAWLRSRSLVFVPLLLREADMNMRISQLNGANTTGYFDRLPEKLVLEGYRRWTAGFETGSIIPWEMTWGLYSEVLGASEARRAVGELSHFIRVLRHCASCPLRAFPFDSHHVCREECLTLGLISGIQNQDALLLDTCLEAIACHRRCDDVAGAARNFADTLADFGQTLLPIPIHAIDSALNFTPRATFH</sequence>
<evidence type="ECO:0000313" key="1">
    <source>
        <dbReference type="EMBL" id="EEQ94730.1"/>
    </source>
</evidence>